<evidence type="ECO:0000256" key="1">
    <source>
        <dbReference type="SAM" id="MobiDB-lite"/>
    </source>
</evidence>
<feature type="compositionally biased region" description="Basic and acidic residues" evidence="1">
    <location>
        <begin position="129"/>
        <end position="152"/>
    </location>
</feature>
<gene>
    <name evidence="2" type="primary">RH26</name>
    <name evidence="2" type="ORF">g.42966</name>
</gene>
<keyword evidence="2" id="KW-0547">Nucleotide-binding</keyword>
<feature type="compositionally biased region" description="Basic and acidic residues" evidence="1">
    <location>
        <begin position="171"/>
        <end position="194"/>
    </location>
</feature>
<sequence length="278" mass="30252">MPGQLLPLRLLGGSSALLASSRGMSILSMAFPFKLRYSGLCPRHPPRVYSSGVGVAGVRTFSGRSAAPRGGGLRDNRRGGFRAAGQGKSLVEDEAEVSDWISELKTDSFRVGIGGEGDDAGGFVGGKSKSRERGRGGDGDRARARVGRDSFRRGLGSESDDADSYTRSRSNRRESGRGRDGDMARTRNRSERGRGALPSRRGYGMPSVRERGGKSADFNSMFERRQTRDPVRSLRDSRGLPPRKKPIDSDLDEEENERDFASPKRDRRGNRGMPSSAP</sequence>
<feature type="non-terminal residue" evidence="2">
    <location>
        <position position="278"/>
    </location>
</feature>
<keyword evidence="2" id="KW-0067">ATP-binding</keyword>
<feature type="region of interest" description="Disordered" evidence="1">
    <location>
        <begin position="65"/>
        <end position="87"/>
    </location>
</feature>
<feature type="region of interest" description="Disordered" evidence="1">
    <location>
        <begin position="111"/>
        <end position="278"/>
    </location>
</feature>
<feature type="compositionally biased region" description="Basic and acidic residues" evidence="1">
    <location>
        <begin position="222"/>
        <end position="238"/>
    </location>
</feature>
<keyword evidence="2" id="KW-0347">Helicase</keyword>
<organism evidence="2">
    <name type="scientific">Anthurium amnicola</name>
    <dbReference type="NCBI Taxonomy" id="1678845"/>
    <lineage>
        <taxon>Eukaryota</taxon>
        <taxon>Viridiplantae</taxon>
        <taxon>Streptophyta</taxon>
        <taxon>Embryophyta</taxon>
        <taxon>Tracheophyta</taxon>
        <taxon>Spermatophyta</taxon>
        <taxon>Magnoliopsida</taxon>
        <taxon>Liliopsida</taxon>
        <taxon>Araceae</taxon>
        <taxon>Pothoideae</taxon>
        <taxon>Potheae</taxon>
        <taxon>Anthurium</taxon>
    </lineage>
</organism>
<keyword evidence="2" id="KW-0378">Hydrolase</keyword>
<dbReference type="EMBL" id="GDJX01008628">
    <property type="protein sequence ID" value="JAT59308.1"/>
    <property type="molecule type" value="Transcribed_RNA"/>
</dbReference>
<dbReference type="AlphaFoldDB" id="A0A1D1YXB8"/>
<accession>A0A1D1YXB8</accession>
<name>A0A1D1YXB8_9ARAE</name>
<proteinExistence type="predicted"/>
<dbReference type="GO" id="GO:0004386">
    <property type="term" value="F:helicase activity"/>
    <property type="evidence" value="ECO:0007669"/>
    <property type="project" value="UniProtKB-KW"/>
</dbReference>
<reference evidence="2" key="1">
    <citation type="submission" date="2015-07" db="EMBL/GenBank/DDBJ databases">
        <title>Transcriptome Assembly of Anthurium amnicola.</title>
        <authorList>
            <person name="Suzuki J."/>
        </authorList>
    </citation>
    <scope>NUCLEOTIDE SEQUENCE</scope>
</reference>
<feature type="compositionally biased region" description="Gly residues" evidence="1">
    <location>
        <begin position="112"/>
        <end position="125"/>
    </location>
</feature>
<protein>
    <submittedName>
        <fullName evidence="2">DEAD-box ATP-dependent RNA helicase 26</fullName>
    </submittedName>
</protein>
<evidence type="ECO:0000313" key="2">
    <source>
        <dbReference type="EMBL" id="JAT59308.1"/>
    </source>
</evidence>